<evidence type="ECO:0000256" key="2">
    <source>
        <dbReference type="ARBA" id="ARBA00023125"/>
    </source>
</evidence>
<feature type="domain" description="HTH tetR-type" evidence="5">
    <location>
        <begin position="14"/>
        <end position="74"/>
    </location>
</feature>
<dbReference type="GO" id="GO:0000976">
    <property type="term" value="F:transcription cis-regulatory region binding"/>
    <property type="evidence" value="ECO:0007669"/>
    <property type="project" value="TreeGrafter"/>
</dbReference>
<dbReference type="Gene3D" id="1.10.10.60">
    <property type="entry name" value="Homeodomain-like"/>
    <property type="match status" value="1"/>
</dbReference>
<dbReference type="InterPro" id="IPR023772">
    <property type="entry name" value="DNA-bd_HTH_TetR-type_CS"/>
</dbReference>
<dbReference type="InterPro" id="IPR001647">
    <property type="entry name" value="HTH_TetR"/>
</dbReference>
<evidence type="ECO:0000313" key="7">
    <source>
        <dbReference type="Proteomes" id="UP000298111"/>
    </source>
</evidence>
<gene>
    <name evidence="6" type="ORF">D8771_02105</name>
</gene>
<dbReference type="SUPFAM" id="SSF48498">
    <property type="entry name" value="Tetracyclin repressor-like, C-terminal domain"/>
    <property type="match status" value="1"/>
</dbReference>
<evidence type="ECO:0000256" key="1">
    <source>
        <dbReference type="ARBA" id="ARBA00023015"/>
    </source>
</evidence>
<keyword evidence="1" id="KW-0805">Transcription regulation</keyword>
<dbReference type="GeneID" id="75184372"/>
<dbReference type="InterPro" id="IPR036271">
    <property type="entry name" value="Tet_transcr_reg_TetR-rel_C_sf"/>
</dbReference>
<evidence type="ECO:0000259" key="5">
    <source>
        <dbReference type="PROSITE" id="PS50977"/>
    </source>
</evidence>
<dbReference type="Pfam" id="PF02909">
    <property type="entry name" value="TetR_C_1"/>
    <property type="match status" value="1"/>
</dbReference>
<dbReference type="RefSeq" id="WP_016468288.1">
    <property type="nucleotide sequence ID" value="NZ_BNEJ01000017.1"/>
</dbReference>
<evidence type="ECO:0000256" key="3">
    <source>
        <dbReference type="ARBA" id="ARBA00023163"/>
    </source>
</evidence>
<dbReference type="PRINTS" id="PR00455">
    <property type="entry name" value="HTHTETR"/>
</dbReference>
<dbReference type="InterPro" id="IPR050109">
    <property type="entry name" value="HTH-type_TetR-like_transc_reg"/>
</dbReference>
<keyword evidence="3" id="KW-0804">Transcription</keyword>
<dbReference type="Pfam" id="PF00440">
    <property type="entry name" value="TetR_N"/>
    <property type="match status" value="1"/>
</dbReference>
<keyword evidence="2 4" id="KW-0238">DNA-binding</keyword>
<accession>A0A8H1LP78</accession>
<comment type="caution">
    <text evidence="6">The sequence shown here is derived from an EMBL/GenBank/DDBJ whole genome shotgun (WGS) entry which is preliminary data.</text>
</comment>
<dbReference type="Proteomes" id="UP000298111">
    <property type="component" value="Unassembled WGS sequence"/>
</dbReference>
<dbReference type="PANTHER" id="PTHR30055:SF151">
    <property type="entry name" value="TRANSCRIPTIONAL REGULATORY PROTEIN"/>
    <property type="match status" value="1"/>
</dbReference>
<dbReference type="AlphaFoldDB" id="A0A8H1LP78"/>
<dbReference type="GO" id="GO:0003700">
    <property type="term" value="F:DNA-binding transcription factor activity"/>
    <property type="evidence" value="ECO:0007669"/>
    <property type="project" value="TreeGrafter"/>
</dbReference>
<dbReference type="InterPro" id="IPR009057">
    <property type="entry name" value="Homeodomain-like_sf"/>
</dbReference>
<evidence type="ECO:0000256" key="4">
    <source>
        <dbReference type="PROSITE-ProRule" id="PRU00335"/>
    </source>
</evidence>
<dbReference type="Gene3D" id="1.10.357.10">
    <property type="entry name" value="Tetracycline Repressor, domain 2"/>
    <property type="match status" value="1"/>
</dbReference>
<dbReference type="EMBL" id="RCIY01000002">
    <property type="protein sequence ID" value="TGG89704.1"/>
    <property type="molecule type" value="Genomic_DNA"/>
</dbReference>
<organism evidence="6 7">
    <name type="scientific">Streptomyces albus</name>
    <dbReference type="NCBI Taxonomy" id="1888"/>
    <lineage>
        <taxon>Bacteria</taxon>
        <taxon>Bacillati</taxon>
        <taxon>Actinomycetota</taxon>
        <taxon>Actinomycetes</taxon>
        <taxon>Kitasatosporales</taxon>
        <taxon>Streptomycetaceae</taxon>
        <taxon>Streptomyces</taxon>
    </lineage>
</organism>
<dbReference type="GO" id="GO:0045892">
    <property type="term" value="P:negative regulation of DNA-templated transcription"/>
    <property type="evidence" value="ECO:0007669"/>
    <property type="project" value="InterPro"/>
</dbReference>
<proteinExistence type="predicted"/>
<dbReference type="PROSITE" id="PS50977">
    <property type="entry name" value="HTH_TETR_2"/>
    <property type="match status" value="1"/>
</dbReference>
<dbReference type="SUPFAM" id="SSF46689">
    <property type="entry name" value="Homeodomain-like"/>
    <property type="match status" value="1"/>
</dbReference>
<protein>
    <submittedName>
        <fullName evidence="6">TetR/AcrR family transcriptional regulator</fullName>
    </submittedName>
</protein>
<dbReference type="InterPro" id="IPR004111">
    <property type="entry name" value="Repressor_TetR_C"/>
</dbReference>
<dbReference type="PANTHER" id="PTHR30055">
    <property type="entry name" value="HTH-TYPE TRANSCRIPTIONAL REGULATOR RUTR"/>
    <property type="match status" value="1"/>
</dbReference>
<sequence length="234" mass="24333">MSSPSTPERGRPARIDSARTVDTALRLLDEAGLDALTMRGLADALGVQAGALYRYFATKHDLLTAMAERMLEGAAGPGAAAAPPDSATAPTATWDSRVAGLARALRTALLAHRDGARVYAGTHSTGPNTLGFSEAVLAVLRDAGFDDADATRALLTLVNFTVGHTLEEQATLPEGPASGADTDAKTEPLRRGVAAAGLPHLTAALPTLTSTDFSAHFEFGLELLLQGLRTRHRG</sequence>
<dbReference type="PROSITE" id="PS01081">
    <property type="entry name" value="HTH_TETR_1"/>
    <property type="match status" value="1"/>
</dbReference>
<feature type="DNA-binding region" description="H-T-H motif" evidence="4">
    <location>
        <begin position="37"/>
        <end position="56"/>
    </location>
</feature>
<name>A0A8H1LP78_9ACTN</name>
<evidence type="ECO:0000313" key="6">
    <source>
        <dbReference type="EMBL" id="TGG89704.1"/>
    </source>
</evidence>
<reference evidence="6 7" key="1">
    <citation type="submission" date="2018-10" db="EMBL/GenBank/DDBJ databases">
        <title>Isolation of pseudouridimycin from Streptomyces albus DSM 40763.</title>
        <authorList>
            <person name="Rosenqvist P."/>
            <person name="Metsae-Ketelae M."/>
            <person name="Virta P."/>
        </authorList>
    </citation>
    <scope>NUCLEOTIDE SEQUENCE [LARGE SCALE GENOMIC DNA]</scope>
    <source>
        <strain evidence="6 7">DSM 40763</strain>
    </source>
</reference>